<proteinExistence type="predicted"/>
<dbReference type="EMBL" id="CP011307">
    <property type="protein sequence ID" value="ALP94406.1"/>
    <property type="molecule type" value="Genomic_DNA"/>
</dbReference>
<gene>
    <name evidence="2" type="ORF">IB211_02015</name>
</gene>
<dbReference type="KEGG" id="ibu:IB211_02015"/>
<name>A0A0S2W4U6_9FIRM</name>
<dbReference type="Proteomes" id="UP000064844">
    <property type="component" value="Chromosome"/>
</dbReference>
<protein>
    <submittedName>
        <fullName evidence="2">Uncharacterized protein</fullName>
    </submittedName>
</protein>
<dbReference type="AlphaFoldDB" id="A0A0S2W4U6"/>
<accession>A0A0S2W4U6</accession>
<keyword evidence="3" id="KW-1185">Reference proteome</keyword>
<evidence type="ECO:0000313" key="2">
    <source>
        <dbReference type="EMBL" id="ALP94406.1"/>
    </source>
</evidence>
<evidence type="ECO:0000256" key="1">
    <source>
        <dbReference type="SAM" id="MobiDB-lite"/>
    </source>
</evidence>
<evidence type="ECO:0000313" key="3">
    <source>
        <dbReference type="Proteomes" id="UP000064844"/>
    </source>
</evidence>
<reference evidence="2 3" key="1">
    <citation type="journal article" date="2015" name="Nat. Commun.">
        <title>Production of butyrate from lysine and the Amadori product fructoselysine by a human gut commensal.</title>
        <authorList>
            <person name="Bui T.P."/>
            <person name="Ritari J."/>
            <person name="Boeren S."/>
            <person name="de Waard P."/>
            <person name="Plugge C.M."/>
            <person name="de Vos W.M."/>
        </authorList>
    </citation>
    <scope>NUCLEOTIDE SEQUENCE [LARGE SCALE GENOMIC DNA]</scope>
    <source>
        <strain evidence="2 3">AF211</strain>
    </source>
</reference>
<reference evidence="3" key="2">
    <citation type="submission" date="2015-04" db="EMBL/GenBank/DDBJ databases">
        <title>A butyrogenic pathway from the amino acid lysine in a human gut commensal.</title>
        <authorList>
            <person name="de Vos W.M."/>
            <person name="Bui N.T.P."/>
            <person name="Plugge C.M."/>
            <person name="Ritari J."/>
        </authorList>
    </citation>
    <scope>NUCLEOTIDE SEQUENCE [LARGE SCALE GENOMIC DNA]</scope>
    <source>
        <strain evidence="3">AF211</strain>
    </source>
</reference>
<sequence>MIRAIMSMLSSSSQPDRFKNPSVGNAKRYPPESMDSGGLQEKLQSKYFY</sequence>
<organism evidence="2 3">
    <name type="scientific">Intestinimonas butyriciproducens</name>
    <dbReference type="NCBI Taxonomy" id="1297617"/>
    <lineage>
        <taxon>Bacteria</taxon>
        <taxon>Bacillati</taxon>
        <taxon>Bacillota</taxon>
        <taxon>Clostridia</taxon>
        <taxon>Eubacteriales</taxon>
        <taxon>Intestinimonas</taxon>
    </lineage>
</organism>
<feature type="region of interest" description="Disordered" evidence="1">
    <location>
        <begin position="1"/>
        <end position="49"/>
    </location>
</feature>